<organism evidence="2 3">
    <name type="scientific">Strongyloides venezuelensis</name>
    <name type="common">Threadworm</name>
    <dbReference type="NCBI Taxonomy" id="75913"/>
    <lineage>
        <taxon>Eukaryota</taxon>
        <taxon>Metazoa</taxon>
        <taxon>Ecdysozoa</taxon>
        <taxon>Nematoda</taxon>
        <taxon>Chromadorea</taxon>
        <taxon>Rhabditida</taxon>
        <taxon>Tylenchina</taxon>
        <taxon>Panagrolaimomorpha</taxon>
        <taxon>Strongyloidoidea</taxon>
        <taxon>Strongyloididae</taxon>
        <taxon>Strongyloides</taxon>
    </lineage>
</organism>
<proteinExistence type="predicted"/>
<keyword evidence="2" id="KW-1185">Reference proteome</keyword>
<dbReference type="AlphaFoldDB" id="A0A0K0F016"/>
<reference evidence="2" key="1">
    <citation type="submission" date="2014-07" db="EMBL/GenBank/DDBJ databases">
        <authorList>
            <person name="Martin A.A"/>
            <person name="De Silva N."/>
        </authorList>
    </citation>
    <scope>NUCLEOTIDE SEQUENCE</scope>
</reference>
<keyword evidence="1" id="KW-0175">Coiled coil</keyword>
<dbReference type="WBParaSite" id="SVE_0212800.1">
    <property type="protein sequence ID" value="SVE_0212800.1"/>
    <property type="gene ID" value="SVE_0212800"/>
</dbReference>
<sequence>MSESIAESPRFLNILESQDEIIEELMRELELCKKELVTKSGGTKRKGEILREEILREGIMSDIQKKMAYVIDMVDDLQSQNIKLEKDVEIVKDNLKDVDKIKRFEGILDEMLFLKNEVKELQEEIKAKERQSKQINQELERQEQKFENTISKISSEIYEYRNENEFLKRKINEMEREKELLLNRLQSIEVYNESIVKKKLQEYENNTNDDLKKLIDDQKVLIESLKKENEVIYDKMRNMDEAFQHKVGQLRKDKKNLKLLLKRHFDETLDESINQNK</sequence>
<name>A0A0K0F016_STRVS</name>
<dbReference type="Proteomes" id="UP000035680">
    <property type="component" value="Unassembled WGS sequence"/>
</dbReference>
<feature type="coiled-coil region" evidence="1">
    <location>
        <begin position="74"/>
        <end position="242"/>
    </location>
</feature>
<evidence type="ECO:0000313" key="2">
    <source>
        <dbReference type="Proteomes" id="UP000035680"/>
    </source>
</evidence>
<accession>A0A0K0F016</accession>
<reference evidence="3" key="2">
    <citation type="submission" date="2015-08" db="UniProtKB">
        <authorList>
            <consortium name="WormBaseParasite"/>
        </authorList>
    </citation>
    <scope>IDENTIFICATION</scope>
</reference>
<evidence type="ECO:0000256" key="1">
    <source>
        <dbReference type="SAM" id="Coils"/>
    </source>
</evidence>
<protein>
    <submittedName>
        <fullName evidence="3">Uncharacterized protein</fullName>
    </submittedName>
</protein>
<evidence type="ECO:0000313" key="3">
    <source>
        <dbReference type="WBParaSite" id="SVE_0212800.1"/>
    </source>
</evidence>